<feature type="compositionally biased region" description="Basic and acidic residues" evidence="1">
    <location>
        <begin position="198"/>
        <end position="207"/>
    </location>
</feature>
<evidence type="ECO:0000313" key="2">
    <source>
        <dbReference type="EMBL" id="KND89484.1"/>
    </source>
</evidence>
<name>A0A0L0N632_TOLOC</name>
<reference evidence="2 3" key="1">
    <citation type="journal article" date="2015" name="BMC Genomics">
        <title>The genome of the truffle-parasite Tolypocladium ophioglossoides and the evolution of antifungal peptaibiotics.</title>
        <authorList>
            <person name="Quandt C.A."/>
            <person name="Bushley K.E."/>
            <person name="Spatafora J.W."/>
        </authorList>
    </citation>
    <scope>NUCLEOTIDE SEQUENCE [LARGE SCALE GENOMIC DNA]</scope>
    <source>
        <strain evidence="2 3">CBS 100239</strain>
    </source>
</reference>
<accession>A0A0L0N632</accession>
<comment type="caution">
    <text evidence="2">The sequence shown here is derived from an EMBL/GenBank/DDBJ whole genome shotgun (WGS) entry which is preliminary data.</text>
</comment>
<dbReference type="Proteomes" id="UP000036947">
    <property type="component" value="Unassembled WGS sequence"/>
</dbReference>
<sequence length="270" mass="29401">MQPLELQTCAVDPRRPLLLWCDLKSDQAQIDQPTGGQTSKPRPRPSSGSLYLASDQGRHQCCALSLQHHRQPSNNSNTKGASRGLAAAITTRAPYSYPVLPSDCTTSANERPFGPVGLVLNPRHPRERPLPQAIRPPVRPSLGDAPAASLRASDVTLRRDDRLVNPRGRLIVTSSPRLRHEPSLALRAAPQSLSHPDSAVRERERKTIPPAVPPTSSASLNPNRDRKRNVVARRALPVPTSRSSSDCVRLRPLCFLLAACLVVFLAVPGI</sequence>
<feature type="region of interest" description="Disordered" evidence="1">
    <location>
        <begin position="29"/>
        <end position="52"/>
    </location>
</feature>
<gene>
    <name evidence="2" type="ORF">TOPH_05892</name>
</gene>
<dbReference type="EMBL" id="LFRF01000018">
    <property type="protein sequence ID" value="KND89484.1"/>
    <property type="molecule type" value="Genomic_DNA"/>
</dbReference>
<evidence type="ECO:0000256" key="1">
    <source>
        <dbReference type="SAM" id="MobiDB-lite"/>
    </source>
</evidence>
<feature type="compositionally biased region" description="Polar residues" evidence="1">
    <location>
        <begin position="29"/>
        <end position="40"/>
    </location>
</feature>
<protein>
    <submittedName>
        <fullName evidence="2">Uncharacterized protein</fullName>
    </submittedName>
</protein>
<proteinExistence type="predicted"/>
<evidence type="ECO:0000313" key="3">
    <source>
        <dbReference type="Proteomes" id="UP000036947"/>
    </source>
</evidence>
<feature type="region of interest" description="Disordered" evidence="1">
    <location>
        <begin position="185"/>
        <end position="245"/>
    </location>
</feature>
<keyword evidence="3" id="KW-1185">Reference proteome</keyword>
<dbReference type="AlphaFoldDB" id="A0A0L0N632"/>
<organism evidence="2 3">
    <name type="scientific">Tolypocladium ophioglossoides (strain CBS 100239)</name>
    <name type="common">Snaketongue truffleclub</name>
    <name type="synonym">Elaphocordyceps ophioglossoides</name>
    <dbReference type="NCBI Taxonomy" id="1163406"/>
    <lineage>
        <taxon>Eukaryota</taxon>
        <taxon>Fungi</taxon>
        <taxon>Dikarya</taxon>
        <taxon>Ascomycota</taxon>
        <taxon>Pezizomycotina</taxon>
        <taxon>Sordariomycetes</taxon>
        <taxon>Hypocreomycetidae</taxon>
        <taxon>Hypocreales</taxon>
        <taxon>Ophiocordycipitaceae</taxon>
        <taxon>Tolypocladium</taxon>
    </lineage>
</organism>